<gene>
    <name evidence="2" type="ORF">H8K43_11280</name>
</gene>
<comment type="caution">
    <text evidence="2">The sequence shown here is derived from an EMBL/GenBank/DDBJ whole genome shotgun (WGS) entry which is preliminary data.</text>
</comment>
<evidence type="ECO:0000313" key="2">
    <source>
        <dbReference type="EMBL" id="MBC3932260.1"/>
    </source>
</evidence>
<accession>A0ABR7A5T5</accession>
<keyword evidence="1" id="KW-1133">Transmembrane helix</keyword>
<keyword evidence="3" id="KW-1185">Reference proteome</keyword>
<dbReference type="RefSeq" id="WP_186903926.1">
    <property type="nucleotide sequence ID" value="NZ_JACOGD010000005.1"/>
</dbReference>
<sequence length="92" mass="10141">MKLLFLLLTVTACALLYLSHRHQAWLAQPLPPTPWRYAGIALLLLAPVVGAQAYSTAASVFAWLVISMLTLSLLPFFSLIFLLFAKKAEHGC</sequence>
<reference evidence="2 3" key="1">
    <citation type="submission" date="2020-08" db="EMBL/GenBank/DDBJ databases">
        <title>Novel species isolated from subtropical streams in China.</title>
        <authorList>
            <person name="Lu H."/>
        </authorList>
    </citation>
    <scope>NUCLEOTIDE SEQUENCE [LARGE SCALE GENOMIC DNA]</scope>
    <source>
        <strain evidence="2 3">CY22W</strain>
    </source>
</reference>
<organism evidence="2 3">
    <name type="scientific">Undibacterium curvum</name>
    <dbReference type="NCBI Taxonomy" id="2762294"/>
    <lineage>
        <taxon>Bacteria</taxon>
        <taxon>Pseudomonadati</taxon>
        <taxon>Pseudomonadota</taxon>
        <taxon>Betaproteobacteria</taxon>
        <taxon>Burkholderiales</taxon>
        <taxon>Oxalobacteraceae</taxon>
        <taxon>Undibacterium</taxon>
    </lineage>
</organism>
<name>A0ABR7A5T5_9BURK</name>
<keyword evidence="1" id="KW-0472">Membrane</keyword>
<evidence type="ECO:0000313" key="3">
    <source>
        <dbReference type="Proteomes" id="UP000654304"/>
    </source>
</evidence>
<evidence type="ECO:0000256" key="1">
    <source>
        <dbReference type="SAM" id="Phobius"/>
    </source>
</evidence>
<evidence type="ECO:0008006" key="4">
    <source>
        <dbReference type="Google" id="ProtNLM"/>
    </source>
</evidence>
<protein>
    <recommendedName>
        <fullName evidence="4">DUF3325 domain-containing protein</fullName>
    </recommendedName>
</protein>
<dbReference type="Proteomes" id="UP000654304">
    <property type="component" value="Unassembled WGS sequence"/>
</dbReference>
<dbReference type="EMBL" id="JACOGD010000005">
    <property type="protein sequence ID" value="MBC3932260.1"/>
    <property type="molecule type" value="Genomic_DNA"/>
</dbReference>
<feature type="transmembrane region" description="Helical" evidence="1">
    <location>
        <begin position="37"/>
        <end position="54"/>
    </location>
</feature>
<keyword evidence="1" id="KW-0812">Transmembrane</keyword>
<proteinExistence type="predicted"/>
<feature type="transmembrane region" description="Helical" evidence="1">
    <location>
        <begin position="61"/>
        <end position="85"/>
    </location>
</feature>